<evidence type="ECO:0000313" key="15">
    <source>
        <dbReference type="Proteomes" id="UP000006431"/>
    </source>
</evidence>
<dbReference type="GO" id="GO:0005737">
    <property type="term" value="C:cytoplasm"/>
    <property type="evidence" value="ECO:0007669"/>
    <property type="project" value="TreeGrafter"/>
</dbReference>
<evidence type="ECO:0000256" key="10">
    <source>
        <dbReference type="PROSITE-ProRule" id="PRU00560"/>
    </source>
</evidence>
<sequence>MHNIAYIDIEVIVNSGKIDRLGLLLNDIQKSTTSINDIKTTLEQNQPNYICGHNFIDHDKKFLSQTSLNQIVEKTPIIDTLFLSMLLFVNKKTHKLDKPYKTEINIENEPLGDAQETKSLFILLDKKFTNLERELQNIFVSLLYDDKYFSSYFKYKNVVPASVNIYDIIKNKIYSSKEKFEDIKINHPTELSFAISYLYLDNKASVSSVILKRYPNVVEVLKALTFNEASIDLEKFALDEFKIPSFRPFEKESNLVNKDQVDLFSEESSAEVNNTISQRDIIASALGSDSILTILPTGGGKTFTFQMPALIKAKAYKGLTVVISPLQALMKNHVDSFKDANQNFSVVAISGYLSPIERMNIITEVENGVVDILYIAPEALRSNSVFKALQKRIIERFVIDEAHCFSSWGHDFRHDYYFVANSIKELEESSEFQPKIPVSCFTATAKPEVLKDIKQYFADKLDIELKEFIASSKRYNLEYRAIEVNSKKDKYEQLIKELMRIGKKPTIIYIPQNARECRELSETLNHDERLHELDLVIEPFYSKIDDEIESGKREGRDKGAILNDFIDNKIDIVIATTAFGMGIDKPDIQTVIHYEQSDSLESYLQESGRGARSDKLKAECIVLYSKDDFNRTFSQLNHSRLEYHEIERVVRELKKEKRDEIYLSPKQIAEKMGIDTEDSKIDYETMIKTALLELEQAGIIVRGRNSYKIFATSIDKEKRSMEHVHNVLDPKQEEYEKIYEYMIVVMQNIIQRSKVDAIEVDDLADIVGVKKNIIFDVLYGLQKEKLLEYDNDISIYVKNSVQKDFQKYFEMEKLIFNQLKYLPEYETKLDLREINSFTSSDSTNDIKTIKKIIQSWTHLSKLKFNIFNAHFHKDICSFELDKFDINKLEKLINIRKQTCEFIIKNILKELSGKEDGEIEISTNKLKVEYDAIQELTLNGFHHSIVYLHELMKDSFNLRRGRLIYYQSFKIDKQKDIENRTPYKKREHYNKSLKPYYERKIESIHIQIAFLEKLIKDGWNKTSEFVEDYFGMEYSKFKKKYKFNDKEIQLPITKERLKEIIHDLNDEQKRIFEDNKSSSIMVLAGPGSGKTKSLVHKIASLVTIENNKAEYFLMLAHSRVAVAEFKNRLKKLIGNQVYAMKIYTFHSFAIELLGTNIKNDQSALHSVIALASNMLKNDEINLPYIQMLVLDEYQDVGKDTYEFIQAIYSKMSNDKKIIAVGDDDQCINNFGKDKADIVYIKHFKNDFEVIQEETKDLVTTEESNYSQYELSTNYRSKKNIIEYANSYSEILSNRLKTKKLLSNSNENGEINFIKYQNSSYIHNIVQHVSHDSSETIAILARNNDEILTIYSQLIANNIKAKYITSKDGFSLGNLIELQDFLFFWKENDIDKALDKLEAIYSNSKNYRLAQSVIKRFMDEYEDNIQYSQKHFITVFEEYLEEITFEEFEISRADVIVSTMHKAKGKEFDSVYICIDENFIKDDYDKRLIYVAITRAKNKLSIHIKNNFLDFLTNYCDDVTEYDKNDQEPDRLVFLMALGDIALSNEYSVDGISRSNPIAGETVNIKFIFNGFGIYKNNDQIVRLAAADNDKPERLSSKILQKQSEGYTLEKNADIDNIVLWQNKNTGIFLKQVLCKVYMCKNNNIQEK</sequence>
<evidence type="ECO:0000256" key="2">
    <source>
        <dbReference type="ARBA" id="ARBA00022741"/>
    </source>
</evidence>
<dbReference type="SMART" id="SM00490">
    <property type="entry name" value="HELICc"/>
    <property type="match status" value="1"/>
</dbReference>
<dbReference type="InterPro" id="IPR014016">
    <property type="entry name" value="UvrD-like_ATP-bd"/>
</dbReference>
<dbReference type="HOGENOM" id="CLU_002862_0_0_7"/>
<dbReference type="InterPro" id="IPR011545">
    <property type="entry name" value="DEAD/DEAH_box_helicase_dom"/>
</dbReference>
<dbReference type="InterPro" id="IPR004589">
    <property type="entry name" value="DNA_helicase_ATP-dep_RecQ"/>
</dbReference>
<keyword evidence="2 10" id="KW-0547">Nucleotide-binding</keyword>
<dbReference type="SUPFAM" id="SSF52540">
    <property type="entry name" value="P-loop containing nucleoside triphosphate hydrolases"/>
    <property type="match status" value="2"/>
</dbReference>
<dbReference type="SMART" id="SM00487">
    <property type="entry name" value="DEXDc"/>
    <property type="match status" value="2"/>
</dbReference>
<dbReference type="eggNOG" id="COG0514">
    <property type="taxonomic scope" value="Bacteria"/>
</dbReference>
<dbReference type="Pfam" id="PF00580">
    <property type="entry name" value="UvrD-helicase"/>
    <property type="match status" value="2"/>
</dbReference>
<comment type="catalytic activity">
    <reaction evidence="8">
        <text>Couples ATP hydrolysis with the unwinding of duplex DNA by translocating in the 3'-5' direction.</text>
        <dbReference type="EC" id="5.6.2.4"/>
    </reaction>
</comment>
<dbReference type="Pfam" id="PF00271">
    <property type="entry name" value="Helicase_C"/>
    <property type="match status" value="1"/>
</dbReference>
<dbReference type="InterPro" id="IPR014001">
    <property type="entry name" value="Helicase_ATP-bd"/>
</dbReference>
<feature type="domain" description="Helicase ATP-binding" evidence="11">
    <location>
        <begin position="282"/>
        <end position="463"/>
    </location>
</feature>
<dbReference type="NCBIfam" id="TIGR00614">
    <property type="entry name" value="recQ_fam"/>
    <property type="match status" value="1"/>
</dbReference>
<evidence type="ECO:0000313" key="14">
    <source>
        <dbReference type="EMBL" id="EHP30548.1"/>
    </source>
</evidence>
<dbReference type="GO" id="GO:0009378">
    <property type="term" value="F:four-way junction helicase activity"/>
    <property type="evidence" value="ECO:0007669"/>
    <property type="project" value="TreeGrafter"/>
</dbReference>
<keyword evidence="6" id="KW-0238">DNA-binding</keyword>
<dbReference type="Gene3D" id="3.40.50.300">
    <property type="entry name" value="P-loop containing nucleotide triphosphate hydrolases"/>
    <property type="match status" value="5"/>
</dbReference>
<dbReference type="PROSITE" id="PS51198">
    <property type="entry name" value="UVRD_HELICASE_ATP_BIND"/>
    <property type="match status" value="1"/>
</dbReference>
<keyword evidence="7" id="KW-0413">Isomerase</keyword>
<dbReference type="CDD" id="cd17932">
    <property type="entry name" value="DEXQc_UvrD"/>
    <property type="match status" value="1"/>
</dbReference>
<proteinExistence type="inferred from homology"/>
<dbReference type="EC" id="5.6.2.4" evidence="9"/>
<evidence type="ECO:0000256" key="5">
    <source>
        <dbReference type="ARBA" id="ARBA00022840"/>
    </source>
</evidence>
<evidence type="ECO:0000259" key="13">
    <source>
        <dbReference type="PROSITE" id="PS51198"/>
    </source>
</evidence>
<dbReference type="PROSITE" id="PS51194">
    <property type="entry name" value="HELICASE_CTER"/>
    <property type="match status" value="1"/>
</dbReference>
<comment type="similarity">
    <text evidence="1">Belongs to the helicase family. RecQ subfamily.</text>
</comment>
<gene>
    <name evidence="14" type="ORF">SMGD1_2025</name>
</gene>
<feature type="binding site" evidence="10">
    <location>
        <begin position="1083"/>
        <end position="1090"/>
    </location>
    <ligand>
        <name>ATP</name>
        <dbReference type="ChEBI" id="CHEBI:30616"/>
    </ligand>
</feature>
<reference evidence="14 15" key="1">
    <citation type="journal article" date="2012" name="Proc. Natl. Acad. Sci. U.S.A.">
        <title>Genome and physiology of a model Epsilonproteobacterium responsible for sulfide detoxification in marine oxygen depletion zones.</title>
        <authorList>
            <person name="Grote J."/>
            <person name="Schott T."/>
            <person name="Bruckner C.G."/>
            <person name="Glockner F.O."/>
            <person name="Jost G."/>
            <person name="Teeling H."/>
            <person name="Labrenz M."/>
            <person name="Jurgens K."/>
        </authorList>
    </citation>
    <scope>NUCLEOTIDE SEQUENCE [LARGE SCALE GENOMIC DNA]</scope>
    <source>
        <strain evidence="14 15">GD1</strain>
    </source>
</reference>
<dbReference type="PANTHER" id="PTHR13710:SF105">
    <property type="entry name" value="ATP-DEPENDENT DNA HELICASE Q1"/>
    <property type="match status" value="1"/>
</dbReference>
<protein>
    <recommendedName>
        <fullName evidence="9">DNA 3'-5' helicase</fullName>
        <ecNumber evidence="9">5.6.2.4</ecNumber>
    </recommendedName>
</protein>
<dbReference type="Pfam" id="PF13361">
    <property type="entry name" value="UvrD_C"/>
    <property type="match status" value="2"/>
</dbReference>
<dbReference type="InterPro" id="IPR014017">
    <property type="entry name" value="DNA_helicase_UvrD-like_C"/>
</dbReference>
<feature type="domain" description="Helicase C-terminal" evidence="12">
    <location>
        <begin position="493"/>
        <end position="654"/>
    </location>
</feature>
<dbReference type="GO" id="GO:0006310">
    <property type="term" value="P:DNA recombination"/>
    <property type="evidence" value="ECO:0007669"/>
    <property type="project" value="InterPro"/>
</dbReference>
<evidence type="ECO:0000259" key="12">
    <source>
        <dbReference type="PROSITE" id="PS51194"/>
    </source>
</evidence>
<feature type="domain" description="UvrD-like helicase ATP-binding" evidence="13">
    <location>
        <begin position="1062"/>
        <end position="1408"/>
    </location>
</feature>
<dbReference type="InterPro" id="IPR012337">
    <property type="entry name" value="RNaseH-like_sf"/>
</dbReference>
<dbReference type="GO" id="GO:0043138">
    <property type="term" value="F:3'-5' DNA helicase activity"/>
    <property type="evidence" value="ECO:0007669"/>
    <property type="project" value="UniProtKB-EC"/>
</dbReference>
<keyword evidence="4 10" id="KW-0347">Helicase</keyword>
<dbReference type="GO" id="GO:0016787">
    <property type="term" value="F:hydrolase activity"/>
    <property type="evidence" value="ECO:0007669"/>
    <property type="project" value="UniProtKB-UniRule"/>
</dbReference>
<dbReference type="STRING" id="929558.SMGD1_2025"/>
<comment type="caution">
    <text evidence="14">The sequence shown here is derived from an EMBL/GenBank/DDBJ whole genome shotgun (WGS) entry which is preliminary data.</text>
</comment>
<dbReference type="EMBL" id="AFRZ01000001">
    <property type="protein sequence ID" value="EHP30548.1"/>
    <property type="molecule type" value="Genomic_DNA"/>
</dbReference>
<keyword evidence="5 10" id="KW-0067">ATP-binding</keyword>
<organism evidence="14 15">
    <name type="scientific">Sulfurimonas gotlandica (strain DSM 19862 / JCM 16533 / GD1)</name>
    <dbReference type="NCBI Taxonomy" id="929558"/>
    <lineage>
        <taxon>Bacteria</taxon>
        <taxon>Pseudomonadati</taxon>
        <taxon>Campylobacterota</taxon>
        <taxon>Epsilonproteobacteria</taxon>
        <taxon>Campylobacterales</taxon>
        <taxon>Sulfurimonadaceae</taxon>
        <taxon>Sulfurimonas</taxon>
    </lineage>
</organism>
<accession>B6BJ33</accession>
<dbReference type="GO" id="GO:0006281">
    <property type="term" value="P:DNA repair"/>
    <property type="evidence" value="ECO:0007669"/>
    <property type="project" value="TreeGrafter"/>
</dbReference>
<dbReference type="Proteomes" id="UP000006431">
    <property type="component" value="Unassembled WGS sequence"/>
</dbReference>
<dbReference type="PROSITE" id="PS51192">
    <property type="entry name" value="HELICASE_ATP_BIND_1"/>
    <property type="match status" value="1"/>
</dbReference>
<keyword evidence="15" id="KW-1185">Reference proteome</keyword>
<accession>H1FWX2</accession>
<dbReference type="eggNOG" id="COG0210">
    <property type="taxonomic scope" value="Bacteria"/>
</dbReference>
<evidence type="ECO:0000256" key="7">
    <source>
        <dbReference type="ARBA" id="ARBA00023235"/>
    </source>
</evidence>
<dbReference type="GO" id="GO:0005694">
    <property type="term" value="C:chromosome"/>
    <property type="evidence" value="ECO:0007669"/>
    <property type="project" value="TreeGrafter"/>
</dbReference>
<dbReference type="Pfam" id="PF00270">
    <property type="entry name" value="DEAD"/>
    <property type="match status" value="1"/>
</dbReference>
<evidence type="ECO:0000256" key="3">
    <source>
        <dbReference type="ARBA" id="ARBA00022801"/>
    </source>
</evidence>
<dbReference type="GO" id="GO:0003677">
    <property type="term" value="F:DNA binding"/>
    <property type="evidence" value="ECO:0007669"/>
    <property type="project" value="UniProtKB-KW"/>
</dbReference>
<evidence type="ECO:0000256" key="6">
    <source>
        <dbReference type="ARBA" id="ARBA00023125"/>
    </source>
</evidence>
<evidence type="ECO:0000256" key="9">
    <source>
        <dbReference type="ARBA" id="ARBA00034808"/>
    </source>
</evidence>
<evidence type="ECO:0000256" key="4">
    <source>
        <dbReference type="ARBA" id="ARBA00022806"/>
    </source>
</evidence>
<name>B6BJ33_SULGG</name>
<dbReference type="OrthoDB" id="9757917at2"/>
<dbReference type="GO" id="GO:0005524">
    <property type="term" value="F:ATP binding"/>
    <property type="evidence" value="ECO:0007669"/>
    <property type="project" value="UniProtKB-UniRule"/>
</dbReference>
<dbReference type="RefSeq" id="WP_008336623.1">
    <property type="nucleotide sequence ID" value="NZ_AFRZ01000001.1"/>
</dbReference>
<dbReference type="PATRIC" id="fig|929558.5.peg.2015"/>
<dbReference type="PANTHER" id="PTHR13710">
    <property type="entry name" value="DNA HELICASE RECQ FAMILY MEMBER"/>
    <property type="match status" value="1"/>
</dbReference>
<evidence type="ECO:0000256" key="1">
    <source>
        <dbReference type="ARBA" id="ARBA00005446"/>
    </source>
</evidence>
<evidence type="ECO:0000256" key="8">
    <source>
        <dbReference type="ARBA" id="ARBA00034617"/>
    </source>
</evidence>
<evidence type="ECO:0000259" key="11">
    <source>
        <dbReference type="PROSITE" id="PS51192"/>
    </source>
</evidence>
<keyword evidence="3 10" id="KW-0378">Hydrolase</keyword>
<dbReference type="InterPro" id="IPR027417">
    <property type="entry name" value="P-loop_NTPase"/>
</dbReference>
<dbReference type="InterPro" id="IPR001650">
    <property type="entry name" value="Helicase_C-like"/>
</dbReference>
<dbReference type="SUPFAM" id="SSF53098">
    <property type="entry name" value="Ribonuclease H-like"/>
    <property type="match status" value="1"/>
</dbReference>